<dbReference type="PANTHER" id="PTHR24221:SF646">
    <property type="entry name" value="HAEMOLYSIN SECRETION ATP-BINDING PROTEIN"/>
    <property type="match status" value="1"/>
</dbReference>
<evidence type="ECO:0000256" key="7">
    <source>
        <dbReference type="SAM" id="Phobius"/>
    </source>
</evidence>
<gene>
    <name evidence="10" type="ORF">APZ18_11505</name>
</gene>
<dbReference type="SUPFAM" id="SSF90123">
    <property type="entry name" value="ABC transporter transmembrane region"/>
    <property type="match status" value="1"/>
</dbReference>
<dbReference type="PROSITE" id="PS50929">
    <property type="entry name" value="ABC_TM1F"/>
    <property type="match status" value="1"/>
</dbReference>
<comment type="caution">
    <text evidence="10">The sequence shown here is derived from an EMBL/GenBank/DDBJ whole genome shotgun (WGS) entry which is preliminary data.</text>
</comment>
<dbReference type="Gene3D" id="1.20.1560.10">
    <property type="entry name" value="ABC transporter type 1, transmembrane domain"/>
    <property type="match status" value="1"/>
</dbReference>
<dbReference type="PROSITE" id="PS50893">
    <property type="entry name" value="ABC_TRANSPORTER_2"/>
    <property type="match status" value="1"/>
</dbReference>
<reference evidence="10 11" key="1">
    <citation type="submission" date="2015-10" db="EMBL/GenBank/DDBJ databases">
        <title>Butyribacter intestini gen. nov., sp. nov., a butyric acid-producing bacterium of the family Lachnospiraceae isolated from the human faeces.</title>
        <authorList>
            <person name="Zou Y."/>
            <person name="Xue W."/>
            <person name="Luo G."/>
            <person name="Lv M."/>
        </authorList>
    </citation>
    <scope>NUCLEOTIDE SEQUENCE [LARGE SCALE GENOMIC DNA]</scope>
    <source>
        <strain evidence="10 11">TF01-11</strain>
    </source>
</reference>
<dbReference type="InterPro" id="IPR011527">
    <property type="entry name" value="ABC1_TM_dom"/>
</dbReference>
<evidence type="ECO:0008006" key="12">
    <source>
        <dbReference type="Google" id="ProtNLM"/>
    </source>
</evidence>
<keyword evidence="5 7" id="KW-1133">Transmembrane helix</keyword>
<keyword evidence="3" id="KW-0547">Nucleotide-binding</keyword>
<dbReference type="GO" id="GO:0005524">
    <property type="term" value="F:ATP binding"/>
    <property type="evidence" value="ECO:0007669"/>
    <property type="project" value="UniProtKB-KW"/>
</dbReference>
<comment type="subcellular location">
    <subcellularLocation>
        <location evidence="1">Cell membrane</location>
        <topology evidence="1">Multi-pass membrane protein</topology>
    </subcellularLocation>
</comment>
<evidence type="ECO:0000256" key="3">
    <source>
        <dbReference type="ARBA" id="ARBA00022741"/>
    </source>
</evidence>
<feature type="transmembrane region" description="Helical" evidence="7">
    <location>
        <begin position="21"/>
        <end position="46"/>
    </location>
</feature>
<feature type="transmembrane region" description="Helical" evidence="7">
    <location>
        <begin position="151"/>
        <end position="172"/>
    </location>
</feature>
<dbReference type="RefSeq" id="WP_055945095.1">
    <property type="nucleotide sequence ID" value="NZ_LLKB01000005.1"/>
</dbReference>
<evidence type="ECO:0000256" key="2">
    <source>
        <dbReference type="ARBA" id="ARBA00022692"/>
    </source>
</evidence>
<evidence type="ECO:0000313" key="10">
    <source>
        <dbReference type="EMBL" id="KQC85305.1"/>
    </source>
</evidence>
<keyword evidence="11" id="KW-1185">Reference proteome</keyword>
<proteinExistence type="predicted"/>
<keyword evidence="4" id="KW-0067">ATP-binding</keyword>
<evidence type="ECO:0000256" key="5">
    <source>
        <dbReference type="ARBA" id="ARBA00022989"/>
    </source>
</evidence>
<dbReference type="GO" id="GO:0016887">
    <property type="term" value="F:ATP hydrolysis activity"/>
    <property type="evidence" value="ECO:0007669"/>
    <property type="project" value="InterPro"/>
</dbReference>
<evidence type="ECO:0000313" key="11">
    <source>
        <dbReference type="Proteomes" id="UP000050833"/>
    </source>
</evidence>
<dbReference type="Proteomes" id="UP000050833">
    <property type="component" value="Unassembled WGS sequence"/>
</dbReference>
<dbReference type="InterPro" id="IPR017871">
    <property type="entry name" value="ABC_transporter-like_CS"/>
</dbReference>
<evidence type="ECO:0000259" key="8">
    <source>
        <dbReference type="PROSITE" id="PS50893"/>
    </source>
</evidence>
<accession>A0AAW3JS81</accession>
<dbReference type="InterPro" id="IPR003439">
    <property type="entry name" value="ABC_transporter-like_ATP-bd"/>
</dbReference>
<dbReference type="PANTHER" id="PTHR24221">
    <property type="entry name" value="ATP-BINDING CASSETTE SUB-FAMILY B"/>
    <property type="match status" value="1"/>
</dbReference>
<dbReference type="InterPro" id="IPR027417">
    <property type="entry name" value="P-loop_NTPase"/>
</dbReference>
<dbReference type="PROSITE" id="PS00211">
    <property type="entry name" value="ABC_TRANSPORTER_1"/>
    <property type="match status" value="1"/>
</dbReference>
<dbReference type="SMART" id="SM00382">
    <property type="entry name" value="AAA"/>
    <property type="match status" value="1"/>
</dbReference>
<evidence type="ECO:0000256" key="6">
    <source>
        <dbReference type="ARBA" id="ARBA00023136"/>
    </source>
</evidence>
<dbReference type="CDD" id="cd03228">
    <property type="entry name" value="ABCC_MRP_Like"/>
    <property type="match status" value="1"/>
</dbReference>
<dbReference type="AlphaFoldDB" id="A0AAW3JS81"/>
<keyword evidence="6 7" id="KW-0472">Membrane</keyword>
<name>A0AAW3JS81_9FIRM</name>
<evidence type="ECO:0000256" key="1">
    <source>
        <dbReference type="ARBA" id="ARBA00004651"/>
    </source>
</evidence>
<keyword evidence="2 7" id="KW-0812">Transmembrane</keyword>
<dbReference type="Pfam" id="PF00005">
    <property type="entry name" value="ABC_tran"/>
    <property type="match status" value="1"/>
</dbReference>
<feature type="domain" description="ABC transmembrane type-1" evidence="9">
    <location>
        <begin position="177"/>
        <end position="318"/>
    </location>
</feature>
<sequence length="614" mass="70890">MSKKEMIKTNLRGLKLVYSSLSIPKIFVILFIVFDVMYNYWGLFFASHLIDDLVLRVERERILGDFLGLTVGNGILYFAMCVVIKFYFYGGSMIWEDANHELNKKLMSMDYEYMESETIQNKRRDIDNMAREHGCGLNMLFWTATPFVERLLQLVVAGIITVQLFVKCLTAYKTQEWKGILIVLSFVAFLIIFLYVNQRMTQKIQAKINKSVEERLPYTRKYDFYVDEYIGREECGKTVRLFNQQSLLSETLNEIFKKVSKLLSRQTILEARMNQWAEGINVLISGMIYLLLGIMALKRVISVGSICLYAGCITNFLWHFQKWNQQVSLLKMNTKYVKQYLDFMDIKNKKYEGTLPVEKRDDDKFMIEFENVSFHYPGSEKNVLENFSIRFNIGERLAVVGRNGSGKTTFIKLLCRLYDPTEGRILLNGIDIKKYDYKEYLSLFSVVFQDFQIPAFTLGQAVAASQEYDGEHVNDAVKKAGLSSLAARMPYGNETYLTKEFDKTGVNISGGEAQKLAIARALYHDTPFVILDEPTAALDPIAEYEVYAKFDELIGTKTAVYISHRLSSCQFCNDILVIDDGKAVQRGSHEKLIDEEGLYAKLWKIQAKYYQKTQ</sequence>
<dbReference type="GO" id="GO:0034040">
    <property type="term" value="F:ATPase-coupled lipid transmembrane transporter activity"/>
    <property type="evidence" value="ECO:0007669"/>
    <property type="project" value="TreeGrafter"/>
</dbReference>
<feature type="transmembrane region" description="Helical" evidence="7">
    <location>
        <begin position="178"/>
        <end position="197"/>
    </location>
</feature>
<dbReference type="InterPro" id="IPR039421">
    <property type="entry name" value="Type_1_exporter"/>
</dbReference>
<protein>
    <recommendedName>
        <fullName evidence="12">ABC transporter ATP-binding protein</fullName>
    </recommendedName>
</protein>
<dbReference type="Gene3D" id="3.40.50.300">
    <property type="entry name" value="P-loop containing nucleotide triphosphate hydrolases"/>
    <property type="match status" value="1"/>
</dbReference>
<dbReference type="InterPro" id="IPR036640">
    <property type="entry name" value="ABC1_TM_sf"/>
</dbReference>
<evidence type="ECO:0000256" key="4">
    <source>
        <dbReference type="ARBA" id="ARBA00022840"/>
    </source>
</evidence>
<dbReference type="GO" id="GO:0140359">
    <property type="term" value="F:ABC-type transporter activity"/>
    <property type="evidence" value="ECO:0007669"/>
    <property type="project" value="InterPro"/>
</dbReference>
<feature type="domain" description="ABC transporter" evidence="8">
    <location>
        <begin position="367"/>
        <end position="605"/>
    </location>
</feature>
<dbReference type="SUPFAM" id="SSF52540">
    <property type="entry name" value="P-loop containing nucleoside triphosphate hydrolases"/>
    <property type="match status" value="1"/>
</dbReference>
<dbReference type="GO" id="GO:0005886">
    <property type="term" value="C:plasma membrane"/>
    <property type="evidence" value="ECO:0007669"/>
    <property type="project" value="UniProtKB-SubCell"/>
</dbReference>
<organism evidence="10 11">
    <name type="scientific">Butyribacter intestini</name>
    <dbReference type="NCBI Taxonomy" id="1703332"/>
    <lineage>
        <taxon>Bacteria</taxon>
        <taxon>Bacillati</taxon>
        <taxon>Bacillota</taxon>
        <taxon>Clostridia</taxon>
        <taxon>Lachnospirales</taxon>
        <taxon>Lachnospiraceae</taxon>
        <taxon>Butyribacter</taxon>
    </lineage>
</organism>
<feature type="transmembrane region" description="Helical" evidence="7">
    <location>
        <begin position="66"/>
        <end position="88"/>
    </location>
</feature>
<feature type="transmembrane region" description="Helical" evidence="7">
    <location>
        <begin position="276"/>
        <end position="294"/>
    </location>
</feature>
<evidence type="ECO:0000259" key="9">
    <source>
        <dbReference type="PROSITE" id="PS50929"/>
    </source>
</evidence>
<dbReference type="EMBL" id="LLKB01000005">
    <property type="protein sequence ID" value="KQC85305.1"/>
    <property type="molecule type" value="Genomic_DNA"/>
</dbReference>
<dbReference type="InterPro" id="IPR003593">
    <property type="entry name" value="AAA+_ATPase"/>
</dbReference>